<evidence type="ECO:0000313" key="6">
    <source>
        <dbReference type="Proteomes" id="UP000000483"/>
    </source>
</evidence>
<dbReference type="Gene3D" id="2.60.40.2020">
    <property type="match status" value="1"/>
</dbReference>
<feature type="domain" description="Proteinase inhibitor I42 chagasin" evidence="4">
    <location>
        <begin position="65"/>
        <end position="139"/>
    </location>
</feature>
<dbReference type="InterPro" id="IPR052781">
    <property type="entry name" value="Cys_protease_inhibitor_I42"/>
</dbReference>
<dbReference type="RefSeq" id="WP_013707843.1">
    <property type="nucleotide sequence ID" value="NC_015388.1"/>
</dbReference>
<evidence type="ECO:0000256" key="3">
    <source>
        <dbReference type="SAM" id="MobiDB-lite"/>
    </source>
</evidence>
<gene>
    <name evidence="5" type="ordered locus">Desac_2935</name>
</gene>
<dbReference type="InterPro" id="IPR018990">
    <property type="entry name" value="Prot_inh_I42_chagasin"/>
</dbReference>
<accession>F2NEA4</accession>
<evidence type="ECO:0000256" key="1">
    <source>
        <dbReference type="ARBA" id="ARBA00022690"/>
    </source>
</evidence>
<dbReference type="InterPro" id="IPR036331">
    <property type="entry name" value="Chagasin-like_sf"/>
</dbReference>
<evidence type="ECO:0000259" key="4">
    <source>
        <dbReference type="Pfam" id="PF09394"/>
    </source>
</evidence>
<proteinExistence type="predicted"/>
<name>F2NEA4_DESAR</name>
<dbReference type="HOGENOM" id="CLU_1746673_0_0_7"/>
<dbReference type="KEGG" id="dao:Desac_2935"/>
<dbReference type="AlphaFoldDB" id="F2NEA4"/>
<dbReference type="SUPFAM" id="SSF141066">
    <property type="entry name" value="ICP-like"/>
    <property type="match status" value="1"/>
</dbReference>
<keyword evidence="2" id="KW-0789">Thiol protease inhibitor</keyword>
<evidence type="ECO:0000313" key="5">
    <source>
        <dbReference type="EMBL" id="AEB10734.1"/>
    </source>
</evidence>
<keyword evidence="6" id="KW-1185">Reference proteome</keyword>
<feature type="region of interest" description="Disordered" evidence="3">
    <location>
        <begin position="38"/>
        <end position="57"/>
    </location>
</feature>
<reference evidence="6" key="2">
    <citation type="submission" date="2011-03" db="EMBL/GenBank/DDBJ databases">
        <title>The complete genome of Desulfobacca acetoxidans DSM 11109.</title>
        <authorList>
            <consortium name="US DOE Joint Genome Institute (JGI-PGF)"/>
            <person name="Lucas S."/>
            <person name="Copeland A."/>
            <person name="Lapidus A."/>
            <person name="Bruce D."/>
            <person name="Goodwin L."/>
            <person name="Pitluck S."/>
            <person name="Peters L."/>
            <person name="Kyrpides N."/>
            <person name="Mavromatis K."/>
            <person name="Ivanova N."/>
            <person name="Ovchinnikova G."/>
            <person name="Teshima H."/>
            <person name="Detter J.C."/>
            <person name="Han C."/>
            <person name="Land M."/>
            <person name="Hauser L."/>
            <person name="Markowitz V."/>
            <person name="Cheng J.-F."/>
            <person name="Hugenholtz P."/>
            <person name="Woyke T."/>
            <person name="Wu D."/>
            <person name="Spring S."/>
            <person name="Schueler E."/>
            <person name="Brambilla E."/>
            <person name="Klenk H.-P."/>
            <person name="Eisen J.A."/>
        </authorList>
    </citation>
    <scope>NUCLEOTIDE SEQUENCE [LARGE SCALE GENOMIC DNA]</scope>
    <source>
        <strain evidence="6">ATCC 700848 / DSM 11109 / ASRB2</strain>
    </source>
</reference>
<dbReference type="OrthoDB" id="5525964at2"/>
<dbReference type="EMBL" id="CP002629">
    <property type="protein sequence ID" value="AEB10734.1"/>
    <property type="molecule type" value="Genomic_DNA"/>
</dbReference>
<organism evidence="5 6">
    <name type="scientific">Desulfobacca acetoxidans (strain ATCC 700848 / DSM 11109 / ASRB2)</name>
    <dbReference type="NCBI Taxonomy" id="880072"/>
    <lineage>
        <taxon>Bacteria</taxon>
        <taxon>Pseudomonadati</taxon>
        <taxon>Thermodesulfobacteriota</taxon>
        <taxon>Desulfobaccia</taxon>
        <taxon>Desulfobaccales</taxon>
        <taxon>Desulfobaccaceae</taxon>
        <taxon>Desulfobacca</taxon>
    </lineage>
</organism>
<keyword evidence="1" id="KW-0646">Protease inhibitor</keyword>
<dbReference type="PANTHER" id="PTHR36530">
    <property type="entry name" value="INHIBITOR OF CYSTEINE PEPTIDASE"/>
    <property type="match status" value="1"/>
</dbReference>
<dbReference type="PANTHER" id="PTHR36530:SF1">
    <property type="entry name" value="AMOEBIASIN-1"/>
    <property type="match status" value="1"/>
</dbReference>
<dbReference type="GO" id="GO:0004869">
    <property type="term" value="F:cysteine-type endopeptidase inhibitor activity"/>
    <property type="evidence" value="ECO:0007669"/>
    <property type="project" value="UniProtKB-KW"/>
</dbReference>
<dbReference type="eggNOG" id="COG5513">
    <property type="taxonomic scope" value="Bacteria"/>
</dbReference>
<sequence length="149" mass="16906">MASSFYVLIIIITILSCWSSSVHADKPRPRLLDGELIEEGQPSSEPEAAKSPQPTQTSQTVILLKEFCVTLPSNPSTGYGWKIASYDKDFLQLKSHRYQKPDKVLPGAPGREMFEFLPLKTGSTTIILHYQRPFEKQIAQELHHRIIIR</sequence>
<protein>
    <submittedName>
        <fullName evidence="5">Proteinase inhibitor I42, chagasin</fullName>
    </submittedName>
</protein>
<dbReference type="Pfam" id="PF09394">
    <property type="entry name" value="Inhibitor_I42"/>
    <property type="match status" value="1"/>
</dbReference>
<evidence type="ECO:0000256" key="2">
    <source>
        <dbReference type="ARBA" id="ARBA00022704"/>
    </source>
</evidence>
<reference evidence="5 6" key="1">
    <citation type="journal article" date="2011" name="Stand. Genomic Sci.">
        <title>Complete genome sequence of the acetate-degrading sulfate reducer Desulfobacca acetoxidans type strain (ASRB2).</title>
        <authorList>
            <person name="Goker M."/>
            <person name="Teshima H."/>
            <person name="Lapidus A."/>
            <person name="Nolan M."/>
            <person name="Lucas S."/>
            <person name="Hammon N."/>
            <person name="Deshpande S."/>
            <person name="Cheng J.F."/>
            <person name="Tapia R."/>
            <person name="Han C."/>
            <person name="Goodwin L."/>
            <person name="Pitluck S."/>
            <person name="Huntemann M."/>
            <person name="Liolios K."/>
            <person name="Ivanova N."/>
            <person name="Pagani I."/>
            <person name="Mavromatis K."/>
            <person name="Ovchinikova G."/>
            <person name="Pati A."/>
            <person name="Chen A."/>
            <person name="Palaniappan K."/>
            <person name="Land M."/>
            <person name="Hauser L."/>
            <person name="Brambilla E.M."/>
            <person name="Rohde M."/>
            <person name="Spring S."/>
            <person name="Detter J.C."/>
            <person name="Woyke T."/>
            <person name="Bristow J."/>
            <person name="Eisen J.A."/>
            <person name="Markowitz V."/>
            <person name="Hugenholtz P."/>
            <person name="Kyrpides N.C."/>
            <person name="Klenk H.P."/>
        </authorList>
    </citation>
    <scope>NUCLEOTIDE SEQUENCE [LARGE SCALE GENOMIC DNA]</scope>
    <source>
        <strain evidence="6">ATCC 700848 / DSM 11109 / ASRB2</strain>
    </source>
</reference>
<dbReference type="Proteomes" id="UP000000483">
    <property type="component" value="Chromosome"/>
</dbReference>